<keyword evidence="2" id="KW-1185">Reference proteome</keyword>
<reference evidence="1" key="1">
    <citation type="submission" date="2021-02" db="EMBL/GenBank/DDBJ databases">
        <authorList>
            <person name="Nowell W R."/>
        </authorList>
    </citation>
    <scope>NUCLEOTIDE SEQUENCE</scope>
</reference>
<evidence type="ECO:0008006" key="3">
    <source>
        <dbReference type="Google" id="ProtNLM"/>
    </source>
</evidence>
<evidence type="ECO:0000313" key="2">
    <source>
        <dbReference type="Proteomes" id="UP000663828"/>
    </source>
</evidence>
<accession>A0A816H336</accession>
<protein>
    <recommendedName>
        <fullName evidence="3">Reverse transcriptase domain-containing protein</fullName>
    </recommendedName>
</protein>
<name>A0A816H336_ADIRI</name>
<proteinExistence type="predicted"/>
<sequence length="240" mass="25915">MDVSVGTICNITPEMMKARGIDCGTWLTNIIQNAWRSELIPTDWKKGAIPPFYKGKDSVRVDGQLSADLDFADDVALLAETVEALMLALDIMQDESRLLGLEINSKSLSVRGHDVDVVDSFVQLGSMIHNSGSSAPKIPRKIAITRSCMKTLDKSIWRSSITIQTELRLNRNWVPSITGVSVAFSVYLICSTSRTKKSVKVPNKPTSAVPLETAGCGNSVISASTPHGGTHKIGKNGEAS</sequence>
<organism evidence="1 2">
    <name type="scientific">Adineta ricciae</name>
    <name type="common">Rotifer</name>
    <dbReference type="NCBI Taxonomy" id="249248"/>
    <lineage>
        <taxon>Eukaryota</taxon>
        <taxon>Metazoa</taxon>
        <taxon>Spiralia</taxon>
        <taxon>Gnathifera</taxon>
        <taxon>Rotifera</taxon>
        <taxon>Eurotatoria</taxon>
        <taxon>Bdelloidea</taxon>
        <taxon>Adinetida</taxon>
        <taxon>Adinetidae</taxon>
        <taxon>Adineta</taxon>
    </lineage>
</organism>
<evidence type="ECO:0000313" key="1">
    <source>
        <dbReference type="EMBL" id="CAF1680745.1"/>
    </source>
</evidence>
<dbReference type="PANTHER" id="PTHR47027">
    <property type="entry name" value="REVERSE TRANSCRIPTASE DOMAIN-CONTAINING PROTEIN"/>
    <property type="match status" value="1"/>
</dbReference>
<gene>
    <name evidence="1" type="ORF">XAT740_LOCUS60505</name>
</gene>
<dbReference type="AlphaFoldDB" id="A0A816H336"/>
<comment type="caution">
    <text evidence="1">The sequence shown here is derived from an EMBL/GenBank/DDBJ whole genome shotgun (WGS) entry which is preliminary data.</text>
</comment>
<dbReference type="PANTHER" id="PTHR47027:SF24">
    <property type="entry name" value="RIBONUCLEASE H"/>
    <property type="match status" value="1"/>
</dbReference>
<dbReference type="EMBL" id="CAJNOR010014993">
    <property type="protein sequence ID" value="CAF1680745.1"/>
    <property type="molecule type" value="Genomic_DNA"/>
</dbReference>
<dbReference type="Proteomes" id="UP000663828">
    <property type="component" value="Unassembled WGS sequence"/>
</dbReference>